<dbReference type="OrthoDB" id="383433at2157"/>
<evidence type="ECO:0000313" key="3">
    <source>
        <dbReference type="Proteomes" id="UP000001901"/>
    </source>
</evidence>
<evidence type="ECO:0008006" key="4">
    <source>
        <dbReference type="Google" id="ProtNLM"/>
    </source>
</evidence>
<protein>
    <recommendedName>
        <fullName evidence="4">RsbT co-antagonist protein RsbRD N-terminal domain-containing protein</fullName>
    </recommendedName>
</protein>
<gene>
    <name evidence="2" type="ordered locus">Arcpr_0936</name>
</gene>
<feature type="compositionally biased region" description="Basic and acidic residues" evidence="1">
    <location>
        <begin position="168"/>
        <end position="181"/>
    </location>
</feature>
<dbReference type="AlphaFoldDB" id="D2RI72"/>
<reference evidence="2 3" key="1">
    <citation type="journal article" date="2010" name="Stand. Genomic Sci.">
        <title>Complete genome sequence of Archaeoglobus profundus type strain (AV18).</title>
        <authorList>
            <person name="von Jan M."/>
            <person name="Lapidus A."/>
            <person name="Del Rio T.G."/>
            <person name="Copeland A."/>
            <person name="Tice H."/>
            <person name="Cheng J.F."/>
            <person name="Lucas S."/>
            <person name="Chen F."/>
            <person name="Nolan M."/>
            <person name="Goodwin L."/>
            <person name="Han C."/>
            <person name="Pitluck S."/>
            <person name="Liolios K."/>
            <person name="Ivanova N."/>
            <person name="Mavromatis K."/>
            <person name="Ovchinnikova G."/>
            <person name="Chertkov O."/>
            <person name="Pati A."/>
            <person name="Chen A."/>
            <person name="Palaniappan K."/>
            <person name="Land M."/>
            <person name="Hauser L."/>
            <person name="Chang Y.J."/>
            <person name="Jeffries C.D."/>
            <person name="Saunders E."/>
            <person name="Brettin T."/>
            <person name="Detter J.C."/>
            <person name="Chain P."/>
            <person name="Eichinger K."/>
            <person name="Huber H."/>
            <person name="Spring S."/>
            <person name="Rohde M."/>
            <person name="Goker M."/>
            <person name="Wirth R."/>
            <person name="Woyke T."/>
            <person name="Bristow J."/>
            <person name="Eisen J.A."/>
            <person name="Markowitz V."/>
            <person name="Hugenholtz P."/>
            <person name="Kyrpides N.C."/>
            <person name="Klenk H.P."/>
        </authorList>
    </citation>
    <scope>NUCLEOTIDE SEQUENCE [LARGE SCALE GENOMIC DNA]</scope>
    <source>
        <strain evidence="3">DSM 5631 / JCM 9629 / NBRC 100127 / Av18</strain>
    </source>
</reference>
<dbReference type="EMBL" id="CP001857">
    <property type="protein sequence ID" value="ADB57997.1"/>
    <property type="molecule type" value="Genomic_DNA"/>
</dbReference>
<feature type="region of interest" description="Disordered" evidence="1">
    <location>
        <begin position="158"/>
        <end position="181"/>
    </location>
</feature>
<proteinExistence type="predicted"/>
<accession>D2RI72</accession>
<dbReference type="eggNOG" id="arCOG10389">
    <property type="taxonomic scope" value="Archaea"/>
</dbReference>
<evidence type="ECO:0000256" key="1">
    <source>
        <dbReference type="SAM" id="MobiDB-lite"/>
    </source>
</evidence>
<dbReference type="HOGENOM" id="CLU_1492918_0_0_2"/>
<dbReference type="STRING" id="572546.Arcpr_0936"/>
<keyword evidence="3" id="KW-1185">Reference proteome</keyword>
<dbReference type="GeneID" id="8739602"/>
<organism evidence="2 3">
    <name type="scientific">Archaeoglobus profundus (strain DSM 5631 / JCM 9629 / NBRC 100127 / Av18)</name>
    <dbReference type="NCBI Taxonomy" id="572546"/>
    <lineage>
        <taxon>Archaea</taxon>
        <taxon>Methanobacteriati</taxon>
        <taxon>Methanobacteriota</taxon>
        <taxon>Archaeoglobi</taxon>
        <taxon>Archaeoglobales</taxon>
        <taxon>Archaeoglobaceae</taxon>
        <taxon>Archaeoglobus</taxon>
    </lineage>
</organism>
<dbReference type="RefSeq" id="WP_012940333.1">
    <property type="nucleotide sequence ID" value="NC_013741.1"/>
</dbReference>
<dbReference type="PaxDb" id="572546-Arcpr_0936"/>
<sequence length="181" mass="21226">MLKELEKKKDDIAKEFRELFLKRYPIRPPVEIVDFLDECAKGIVYAIAENNYKDLDSSLDYLMRYLATDSRLSAGGSIGTLFYLREIVLNKINLNKDELLELDRRLSVVICKAFDLYMNAREELYKAKYKQMEFELKAQMKQFEFCMKHCPFLERGFDKPPEGIQKISAKDSEKHGDVDNS</sequence>
<dbReference type="Proteomes" id="UP000001901">
    <property type="component" value="Chromosome"/>
</dbReference>
<name>D2RI72_ARCPA</name>
<dbReference type="KEGG" id="apo:Arcpr_0936"/>
<evidence type="ECO:0000313" key="2">
    <source>
        <dbReference type="EMBL" id="ADB57997.1"/>
    </source>
</evidence>